<sequence>MYSNIEKCNMEQTTQTKNSSESELREDVPNDNPETYCRLCFSETNVHPLFPQNGGLIREMTEKIRTCAGIHISVRDDYPAGLCFACLSILDEIHQFQQRSKHCDEIIRTKRGLLEQITVKVEMTEEDGVHFIPPGGGSCTGLGASEDYANDDCLTESSIIAEAITSLNGIGELMGEFHSSTDSTSTPHLLKTELEATSGGKDHRCMVCSKLFPDRETWMIHLGEHADERPYQCIECLAQFREKRSLARHMKAVHEEVRDRQCPYCPKSFKYSHHLRYHIRTHTGEKPYVCEICNDCFSQHIQWKRHMLKHQQIRKPPPPITITPRNIPVEEPKTIKCEFCPRVFSRLQDYRRHQPSHNAHNLNLSSLQHHAQLHHFQQQQQHHPLPQQPTLHQHDLTLQHHQLANHIQHDNVSQQLGTQLPLRE</sequence>
<dbReference type="Pfam" id="PF00096">
    <property type="entry name" value="zf-C2H2"/>
    <property type="match status" value="2"/>
</dbReference>
<dbReference type="InterPro" id="IPR050331">
    <property type="entry name" value="Zinc_finger"/>
</dbReference>
<keyword evidence="5 11" id="KW-0862">Zinc</keyword>
<dbReference type="InterPro" id="IPR013087">
    <property type="entry name" value="Znf_C2H2_type"/>
</dbReference>
<dbReference type="PROSITE" id="PS50157">
    <property type="entry name" value="ZINC_FINGER_C2H2_2"/>
    <property type="match status" value="5"/>
</dbReference>
<dbReference type="Pfam" id="PF07776">
    <property type="entry name" value="zf-AD"/>
    <property type="match status" value="1"/>
</dbReference>
<proteinExistence type="predicted"/>
<keyword evidence="7" id="KW-0238">DNA-binding</keyword>
<evidence type="ECO:0000256" key="3">
    <source>
        <dbReference type="ARBA" id="ARBA00022737"/>
    </source>
</evidence>
<feature type="domain" description="C2H2-type" evidence="13">
    <location>
        <begin position="203"/>
        <end position="230"/>
    </location>
</feature>
<evidence type="ECO:0000256" key="5">
    <source>
        <dbReference type="ARBA" id="ARBA00022833"/>
    </source>
</evidence>
<feature type="domain" description="C2H2-type" evidence="13">
    <location>
        <begin position="260"/>
        <end position="287"/>
    </location>
</feature>
<dbReference type="InterPro" id="IPR012934">
    <property type="entry name" value="Znf_AD"/>
</dbReference>
<evidence type="ECO:0000313" key="15">
    <source>
        <dbReference type="EnsemblMetazoa" id="AQUA005918-PA"/>
    </source>
</evidence>
<dbReference type="SMART" id="SM00355">
    <property type="entry name" value="ZnF_C2H2"/>
    <property type="match status" value="5"/>
</dbReference>
<dbReference type="AlphaFoldDB" id="A0A182X7Y2"/>
<evidence type="ECO:0000313" key="16">
    <source>
        <dbReference type="Proteomes" id="UP000076407"/>
    </source>
</evidence>
<evidence type="ECO:0000256" key="4">
    <source>
        <dbReference type="ARBA" id="ARBA00022771"/>
    </source>
</evidence>
<evidence type="ECO:0000259" key="13">
    <source>
        <dbReference type="PROSITE" id="PS50157"/>
    </source>
</evidence>
<reference evidence="15" key="1">
    <citation type="submission" date="2020-05" db="UniProtKB">
        <authorList>
            <consortium name="EnsemblMetazoa"/>
        </authorList>
    </citation>
    <scope>IDENTIFICATION</scope>
    <source>
        <strain evidence="15">SANGQUA</strain>
    </source>
</reference>
<dbReference type="PANTHER" id="PTHR16515">
    <property type="entry name" value="PR DOMAIN ZINC FINGER PROTEIN"/>
    <property type="match status" value="1"/>
</dbReference>
<feature type="domain" description="C2H2-type" evidence="13">
    <location>
        <begin position="231"/>
        <end position="259"/>
    </location>
</feature>
<protein>
    <recommendedName>
        <fullName evidence="17">Protein krueppel</fullName>
    </recommendedName>
</protein>
<evidence type="ECO:0000256" key="7">
    <source>
        <dbReference type="ARBA" id="ARBA00023125"/>
    </source>
</evidence>
<feature type="domain" description="C2H2-type" evidence="13">
    <location>
        <begin position="288"/>
        <end position="315"/>
    </location>
</feature>
<organism evidence="15 16">
    <name type="scientific">Anopheles quadriannulatus</name>
    <name type="common">Mosquito</name>
    <dbReference type="NCBI Taxonomy" id="34691"/>
    <lineage>
        <taxon>Eukaryota</taxon>
        <taxon>Metazoa</taxon>
        <taxon>Ecdysozoa</taxon>
        <taxon>Arthropoda</taxon>
        <taxon>Hexapoda</taxon>
        <taxon>Insecta</taxon>
        <taxon>Pterygota</taxon>
        <taxon>Neoptera</taxon>
        <taxon>Endopterygota</taxon>
        <taxon>Diptera</taxon>
        <taxon>Nematocera</taxon>
        <taxon>Culicoidea</taxon>
        <taxon>Culicidae</taxon>
        <taxon>Anophelinae</taxon>
        <taxon>Anopheles</taxon>
    </lineage>
</organism>
<accession>A0A182X7Y2</accession>
<dbReference type="PROSITE" id="PS00028">
    <property type="entry name" value="ZINC_FINGER_C2H2_1"/>
    <property type="match status" value="5"/>
</dbReference>
<dbReference type="SMART" id="SM00868">
    <property type="entry name" value="zf-AD"/>
    <property type="match status" value="1"/>
</dbReference>
<feature type="binding site" evidence="11">
    <location>
        <position position="40"/>
    </location>
    <ligand>
        <name>Zn(2+)</name>
        <dbReference type="ChEBI" id="CHEBI:29105"/>
    </ligand>
</feature>
<evidence type="ECO:0000259" key="14">
    <source>
        <dbReference type="PROSITE" id="PS51915"/>
    </source>
</evidence>
<keyword evidence="16" id="KW-1185">Reference proteome</keyword>
<dbReference type="FunFam" id="3.30.160.60:FF:000624">
    <property type="entry name" value="zinc finger protein 697"/>
    <property type="match status" value="1"/>
</dbReference>
<evidence type="ECO:0000256" key="9">
    <source>
        <dbReference type="ARBA" id="ARBA00023242"/>
    </source>
</evidence>
<feature type="domain" description="C2H2-type" evidence="13">
    <location>
        <begin position="335"/>
        <end position="362"/>
    </location>
</feature>
<dbReference type="PROSITE" id="PS51915">
    <property type="entry name" value="ZAD"/>
    <property type="match status" value="1"/>
</dbReference>
<feature type="compositionally biased region" description="Polar residues" evidence="12">
    <location>
        <begin position="10"/>
        <end position="19"/>
    </location>
</feature>
<feature type="binding site" evidence="11">
    <location>
        <position position="83"/>
    </location>
    <ligand>
        <name>Zn(2+)</name>
        <dbReference type="ChEBI" id="CHEBI:29105"/>
    </ligand>
</feature>
<feature type="region of interest" description="Disordered" evidence="12">
    <location>
        <begin position="10"/>
        <end position="30"/>
    </location>
</feature>
<name>A0A182X7Y2_ANOQN</name>
<dbReference type="EnsemblMetazoa" id="AQUA005918-RA">
    <property type="protein sequence ID" value="AQUA005918-PA"/>
    <property type="gene ID" value="AQUA005918"/>
</dbReference>
<dbReference type="GO" id="GO:0005634">
    <property type="term" value="C:nucleus"/>
    <property type="evidence" value="ECO:0007669"/>
    <property type="project" value="UniProtKB-SubCell"/>
</dbReference>
<dbReference type="STRING" id="34691.A0A182X7Y2"/>
<dbReference type="GO" id="GO:0008270">
    <property type="term" value="F:zinc ion binding"/>
    <property type="evidence" value="ECO:0007669"/>
    <property type="project" value="UniProtKB-UniRule"/>
</dbReference>
<keyword evidence="3" id="KW-0677">Repeat</keyword>
<feature type="domain" description="ZAD" evidence="14">
    <location>
        <begin position="35"/>
        <end position="110"/>
    </location>
</feature>
<evidence type="ECO:0000256" key="10">
    <source>
        <dbReference type="PROSITE-ProRule" id="PRU00042"/>
    </source>
</evidence>
<dbReference type="GO" id="GO:0003677">
    <property type="term" value="F:DNA binding"/>
    <property type="evidence" value="ECO:0007669"/>
    <property type="project" value="UniProtKB-KW"/>
</dbReference>
<evidence type="ECO:0000256" key="2">
    <source>
        <dbReference type="ARBA" id="ARBA00022723"/>
    </source>
</evidence>
<evidence type="ECO:0000256" key="1">
    <source>
        <dbReference type="ARBA" id="ARBA00004123"/>
    </source>
</evidence>
<dbReference type="FunFam" id="3.30.160.60:FF:000072">
    <property type="entry name" value="zinc finger protein 143 isoform X1"/>
    <property type="match status" value="1"/>
</dbReference>
<dbReference type="InterPro" id="IPR036236">
    <property type="entry name" value="Znf_C2H2_sf"/>
</dbReference>
<dbReference type="PANTHER" id="PTHR16515:SF49">
    <property type="entry name" value="GASTRULA ZINC FINGER PROTEIN XLCGF49.1-LIKE-RELATED"/>
    <property type="match status" value="1"/>
</dbReference>
<evidence type="ECO:0000256" key="12">
    <source>
        <dbReference type="SAM" id="MobiDB-lite"/>
    </source>
</evidence>
<feature type="binding site" evidence="11">
    <location>
        <position position="86"/>
    </location>
    <ligand>
        <name>Zn(2+)</name>
        <dbReference type="ChEBI" id="CHEBI:29105"/>
    </ligand>
</feature>
<evidence type="ECO:0000256" key="6">
    <source>
        <dbReference type="ARBA" id="ARBA00023015"/>
    </source>
</evidence>
<keyword evidence="9" id="KW-0539">Nucleus</keyword>
<dbReference type="GO" id="GO:0010468">
    <property type="term" value="P:regulation of gene expression"/>
    <property type="evidence" value="ECO:0007669"/>
    <property type="project" value="TreeGrafter"/>
</dbReference>
<dbReference type="Gene3D" id="3.30.160.60">
    <property type="entry name" value="Classic Zinc Finger"/>
    <property type="match status" value="3"/>
</dbReference>
<dbReference type="Proteomes" id="UP000076407">
    <property type="component" value="Unassembled WGS sequence"/>
</dbReference>
<feature type="binding site" evidence="11">
    <location>
        <position position="37"/>
    </location>
    <ligand>
        <name>Zn(2+)</name>
        <dbReference type="ChEBI" id="CHEBI:29105"/>
    </ligand>
</feature>
<evidence type="ECO:0000256" key="11">
    <source>
        <dbReference type="PROSITE-ProRule" id="PRU01263"/>
    </source>
</evidence>
<dbReference type="VEuPathDB" id="VectorBase:AQUA005918"/>
<keyword evidence="2 11" id="KW-0479">Metal-binding</keyword>
<comment type="subcellular location">
    <subcellularLocation>
        <location evidence="1">Nucleus</location>
    </subcellularLocation>
</comment>
<keyword evidence="8" id="KW-0804">Transcription</keyword>
<evidence type="ECO:0008006" key="17">
    <source>
        <dbReference type="Google" id="ProtNLM"/>
    </source>
</evidence>
<dbReference type="Gene3D" id="3.40.1800.20">
    <property type="match status" value="1"/>
</dbReference>
<dbReference type="SUPFAM" id="SSF57667">
    <property type="entry name" value="beta-beta-alpha zinc fingers"/>
    <property type="match status" value="2"/>
</dbReference>
<evidence type="ECO:0000256" key="8">
    <source>
        <dbReference type="ARBA" id="ARBA00023163"/>
    </source>
</evidence>
<keyword evidence="6" id="KW-0805">Transcription regulation</keyword>
<dbReference type="SUPFAM" id="SSF57716">
    <property type="entry name" value="Glucocorticoid receptor-like (DNA-binding domain)"/>
    <property type="match status" value="1"/>
</dbReference>
<keyword evidence="4 10" id="KW-0863">Zinc-finger</keyword>